<dbReference type="Proteomes" id="UP000001542">
    <property type="component" value="Unassembled WGS sequence"/>
</dbReference>
<dbReference type="KEGG" id="tva:4772662"/>
<evidence type="ECO:0000313" key="1">
    <source>
        <dbReference type="EMBL" id="EAY14669.1"/>
    </source>
</evidence>
<gene>
    <name evidence="1" type="ORF">TVAG_460860</name>
</gene>
<reference evidence="1" key="1">
    <citation type="submission" date="2006-10" db="EMBL/GenBank/DDBJ databases">
        <authorList>
            <person name="Amadeo P."/>
            <person name="Zhao Q."/>
            <person name="Wortman J."/>
            <person name="Fraser-Liggett C."/>
            <person name="Carlton J."/>
        </authorList>
    </citation>
    <scope>NUCLEOTIDE SEQUENCE</scope>
    <source>
        <strain evidence="1">G3</strain>
    </source>
</reference>
<name>A2DY60_TRIV3</name>
<proteinExistence type="predicted"/>
<dbReference type="InParanoid" id="A2DY60"/>
<reference evidence="1" key="2">
    <citation type="journal article" date="2007" name="Science">
        <title>Draft genome sequence of the sexually transmitted pathogen Trichomonas vaginalis.</title>
        <authorList>
            <person name="Carlton J.M."/>
            <person name="Hirt R.P."/>
            <person name="Silva J.C."/>
            <person name="Delcher A.L."/>
            <person name="Schatz M."/>
            <person name="Zhao Q."/>
            <person name="Wortman J.R."/>
            <person name="Bidwell S.L."/>
            <person name="Alsmark U.C.M."/>
            <person name="Besteiro S."/>
            <person name="Sicheritz-Ponten T."/>
            <person name="Noel C.J."/>
            <person name="Dacks J.B."/>
            <person name="Foster P.G."/>
            <person name="Simillion C."/>
            <person name="Van de Peer Y."/>
            <person name="Miranda-Saavedra D."/>
            <person name="Barton G.J."/>
            <person name="Westrop G.D."/>
            <person name="Mueller S."/>
            <person name="Dessi D."/>
            <person name="Fiori P.L."/>
            <person name="Ren Q."/>
            <person name="Paulsen I."/>
            <person name="Zhang H."/>
            <person name="Bastida-Corcuera F.D."/>
            <person name="Simoes-Barbosa A."/>
            <person name="Brown M.T."/>
            <person name="Hayes R.D."/>
            <person name="Mukherjee M."/>
            <person name="Okumura C.Y."/>
            <person name="Schneider R."/>
            <person name="Smith A.J."/>
            <person name="Vanacova S."/>
            <person name="Villalvazo M."/>
            <person name="Haas B.J."/>
            <person name="Pertea M."/>
            <person name="Feldblyum T.V."/>
            <person name="Utterback T.R."/>
            <person name="Shu C.L."/>
            <person name="Osoegawa K."/>
            <person name="de Jong P.J."/>
            <person name="Hrdy I."/>
            <person name="Horvathova L."/>
            <person name="Zubacova Z."/>
            <person name="Dolezal P."/>
            <person name="Malik S.B."/>
            <person name="Logsdon J.M. Jr."/>
            <person name="Henze K."/>
            <person name="Gupta A."/>
            <person name="Wang C.C."/>
            <person name="Dunne R.L."/>
            <person name="Upcroft J.A."/>
            <person name="Upcroft P."/>
            <person name="White O."/>
            <person name="Salzberg S.L."/>
            <person name="Tang P."/>
            <person name="Chiu C.-H."/>
            <person name="Lee Y.-S."/>
            <person name="Embley T.M."/>
            <person name="Coombs G.H."/>
            <person name="Mottram J.C."/>
            <person name="Tachezy J."/>
            <person name="Fraser-Liggett C.M."/>
            <person name="Johnson P.J."/>
        </authorList>
    </citation>
    <scope>NUCLEOTIDE SEQUENCE [LARGE SCALE GENOMIC DNA]</scope>
    <source>
        <strain evidence="1">G3</strain>
    </source>
</reference>
<dbReference type="RefSeq" id="XP_001326892.1">
    <property type="nucleotide sequence ID" value="XM_001326857.1"/>
</dbReference>
<organism evidence="1 2">
    <name type="scientific">Trichomonas vaginalis (strain ATCC PRA-98 / G3)</name>
    <dbReference type="NCBI Taxonomy" id="412133"/>
    <lineage>
        <taxon>Eukaryota</taxon>
        <taxon>Metamonada</taxon>
        <taxon>Parabasalia</taxon>
        <taxon>Trichomonadida</taxon>
        <taxon>Trichomonadidae</taxon>
        <taxon>Trichomonas</taxon>
    </lineage>
</organism>
<dbReference type="VEuPathDB" id="TrichDB:TVAG_460860"/>
<dbReference type="EMBL" id="DS113267">
    <property type="protein sequence ID" value="EAY14669.1"/>
    <property type="molecule type" value="Genomic_DNA"/>
</dbReference>
<keyword evidence="2" id="KW-1185">Reference proteome</keyword>
<sequence length="227" mass="26059">MAEKASGATQAPQKSLRPPYEPSDFLVSYQDQPFVKYTNYPVDFYNSLKSTDFTGASQFKGKMPLKSLTALVNEFNALDLKQLISEPTPMIKEFIEYARNQFEPDSYKYIVNFFHPLIVPDNTKKFVLFMVKIIHLVKEPNKVLTWCTKCVLPPIFTRQTKQNIVAISRCKQGKKQNFWAVLDSDNMFYFYEFKGTDFVEKTKGKVALISQGKDKLSVDITSGTKVI</sequence>
<evidence type="ECO:0000313" key="2">
    <source>
        <dbReference type="Proteomes" id="UP000001542"/>
    </source>
</evidence>
<accession>A2DY60</accession>
<protein>
    <submittedName>
        <fullName evidence="1">Uncharacterized protein</fullName>
    </submittedName>
</protein>
<dbReference type="VEuPathDB" id="TrichDB:TVAGG3_0644690"/>
<dbReference type="AlphaFoldDB" id="A2DY60"/>